<gene>
    <name evidence="2" type="ORF">HMPREF1981_00335</name>
</gene>
<reference evidence="2 3" key="1">
    <citation type="submission" date="2013-08" db="EMBL/GenBank/DDBJ databases">
        <authorList>
            <person name="Weinstock G."/>
            <person name="Sodergren E."/>
            <person name="Wylie T."/>
            <person name="Fulton L."/>
            <person name="Fulton R."/>
            <person name="Fronick C."/>
            <person name="O'Laughlin M."/>
            <person name="Godfrey J."/>
            <person name="Miner T."/>
            <person name="Herter B."/>
            <person name="Appelbaum E."/>
            <person name="Cordes M."/>
            <person name="Lek S."/>
            <person name="Wollam A."/>
            <person name="Pepin K.H."/>
            <person name="Palsikar V.B."/>
            <person name="Mitreva M."/>
            <person name="Wilson R.K."/>
        </authorList>
    </citation>
    <scope>NUCLEOTIDE SEQUENCE [LARGE SCALE GENOMIC DNA]</scope>
    <source>
        <strain evidence="2 3">F0041</strain>
    </source>
</reference>
<sequence length="71" mass="7943">MKRIKQKKNQIVLKFFVLSITAVFTSCVVSGGKGGNELIISYDDNINEINSPQSNFVDKIEIIPLKSNKKT</sequence>
<proteinExistence type="predicted"/>
<evidence type="ECO:0000313" key="2">
    <source>
        <dbReference type="EMBL" id="ERI88773.1"/>
    </source>
</evidence>
<organism evidence="2 3">
    <name type="scientific">Bacteroides pyogenes F0041</name>
    <dbReference type="NCBI Taxonomy" id="1321819"/>
    <lineage>
        <taxon>Bacteria</taxon>
        <taxon>Pseudomonadati</taxon>
        <taxon>Bacteroidota</taxon>
        <taxon>Bacteroidia</taxon>
        <taxon>Bacteroidales</taxon>
        <taxon>Bacteroidaceae</taxon>
        <taxon>Bacteroides</taxon>
    </lineage>
</organism>
<dbReference type="PATRIC" id="fig|1321819.3.peg.316"/>
<comment type="caution">
    <text evidence="2">The sequence shown here is derived from an EMBL/GenBank/DDBJ whole genome shotgun (WGS) entry which is preliminary data.</text>
</comment>
<evidence type="ECO:0000313" key="3">
    <source>
        <dbReference type="Proteomes" id="UP000016496"/>
    </source>
</evidence>
<dbReference type="HOGENOM" id="CLU_2731681_0_0_10"/>
<dbReference type="PROSITE" id="PS51257">
    <property type="entry name" value="PROKAR_LIPOPROTEIN"/>
    <property type="match status" value="1"/>
</dbReference>
<dbReference type="OrthoDB" id="1097750at2"/>
<evidence type="ECO:0008006" key="4">
    <source>
        <dbReference type="Google" id="ProtNLM"/>
    </source>
</evidence>
<dbReference type="EMBL" id="AWSV01000024">
    <property type="protein sequence ID" value="ERI88773.1"/>
    <property type="molecule type" value="Genomic_DNA"/>
</dbReference>
<dbReference type="RefSeq" id="WP_021646316.1">
    <property type="nucleotide sequence ID" value="NZ_KE993142.1"/>
</dbReference>
<name>U2CXH8_9BACE</name>
<keyword evidence="1" id="KW-0812">Transmembrane</keyword>
<feature type="transmembrane region" description="Helical" evidence="1">
    <location>
        <begin position="12"/>
        <end position="32"/>
    </location>
</feature>
<accession>U2CXH8</accession>
<keyword evidence="1" id="KW-1133">Transmembrane helix</keyword>
<evidence type="ECO:0000256" key="1">
    <source>
        <dbReference type="SAM" id="Phobius"/>
    </source>
</evidence>
<keyword evidence="1" id="KW-0472">Membrane</keyword>
<protein>
    <recommendedName>
        <fullName evidence="4">Lipoprotein</fullName>
    </recommendedName>
</protein>
<dbReference type="AlphaFoldDB" id="U2CXH8"/>
<dbReference type="Proteomes" id="UP000016496">
    <property type="component" value="Unassembled WGS sequence"/>
</dbReference>